<feature type="compositionally biased region" description="Low complexity" evidence="1">
    <location>
        <begin position="145"/>
        <end position="157"/>
    </location>
</feature>
<reference evidence="3" key="1">
    <citation type="submission" date="2021-01" db="EMBL/GenBank/DDBJ databases">
        <title>Whole genome shotgun sequence of Actinocatenispora rupis NBRC 107355.</title>
        <authorList>
            <person name="Komaki H."/>
            <person name="Tamura T."/>
        </authorList>
    </citation>
    <scope>NUCLEOTIDE SEQUENCE</scope>
    <source>
        <strain evidence="3">NBRC 107355</strain>
    </source>
</reference>
<keyword evidence="2" id="KW-1133">Transmembrane helix</keyword>
<dbReference type="AlphaFoldDB" id="A0A8J3NEN4"/>
<keyword evidence="4" id="KW-1185">Reference proteome</keyword>
<feature type="compositionally biased region" description="Low complexity" evidence="1">
    <location>
        <begin position="176"/>
        <end position="197"/>
    </location>
</feature>
<keyword evidence="2" id="KW-0472">Membrane</keyword>
<feature type="region of interest" description="Disordered" evidence="1">
    <location>
        <begin position="98"/>
        <end position="201"/>
    </location>
</feature>
<feature type="transmembrane region" description="Helical" evidence="2">
    <location>
        <begin position="45"/>
        <end position="66"/>
    </location>
</feature>
<feature type="compositionally biased region" description="Basic and acidic residues" evidence="1">
    <location>
        <begin position="300"/>
        <end position="311"/>
    </location>
</feature>
<dbReference type="Proteomes" id="UP000612808">
    <property type="component" value="Unassembled WGS sequence"/>
</dbReference>
<organism evidence="3 4">
    <name type="scientific">Actinocatenispora rupis</name>
    <dbReference type="NCBI Taxonomy" id="519421"/>
    <lineage>
        <taxon>Bacteria</taxon>
        <taxon>Bacillati</taxon>
        <taxon>Actinomycetota</taxon>
        <taxon>Actinomycetes</taxon>
        <taxon>Micromonosporales</taxon>
        <taxon>Micromonosporaceae</taxon>
        <taxon>Actinocatenispora</taxon>
    </lineage>
</organism>
<gene>
    <name evidence="3" type="ORF">Aru02nite_51460</name>
</gene>
<evidence type="ECO:0000313" key="3">
    <source>
        <dbReference type="EMBL" id="GID14257.1"/>
    </source>
</evidence>
<evidence type="ECO:0000313" key="4">
    <source>
        <dbReference type="Proteomes" id="UP000612808"/>
    </source>
</evidence>
<name>A0A8J3NEN4_9ACTN</name>
<evidence type="ECO:0000256" key="1">
    <source>
        <dbReference type="SAM" id="MobiDB-lite"/>
    </source>
</evidence>
<keyword evidence="2" id="KW-0812">Transmembrane</keyword>
<feature type="region of interest" description="Disordered" evidence="1">
    <location>
        <begin position="226"/>
        <end position="311"/>
    </location>
</feature>
<evidence type="ECO:0000256" key="2">
    <source>
        <dbReference type="SAM" id="Phobius"/>
    </source>
</evidence>
<dbReference type="RefSeq" id="WP_203662056.1">
    <property type="nucleotide sequence ID" value="NZ_BAAAZM010000001.1"/>
</dbReference>
<sequence length="311" mass="30849">MIRRMIGAVAAVIALLAGLWLALAPFALGTQGPGGWSRATTVTVVSGGAVAFVALVGFVASVAGLVGDARRRARAADRAALGIADGAERVAAQGFPQGAGYPQASSAGPSGAGEIGMMVPGSPPSGGWGNASGTGEYAPHRAGPDDGSAGSPGSTSDVAGADRTASDPVSGNTSGSDPATRSAATADADGAPPATAGQHDVPDATIDLRDLMRIVLPALTQDLDARRRAGTADGEFPRRPTTGVNGRIGPAWSGFLHPTADPATSHPNGDRPATSFPNGERRNGSDPGGGHPGAAMADAVRGRTTERQVER</sequence>
<protein>
    <submittedName>
        <fullName evidence="3">Uncharacterized protein</fullName>
    </submittedName>
</protein>
<dbReference type="EMBL" id="BOMB01000030">
    <property type="protein sequence ID" value="GID14257.1"/>
    <property type="molecule type" value="Genomic_DNA"/>
</dbReference>
<accession>A0A8J3NEN4</accession>
<proteinExistence type="predicted"/>
<comment type="caution">
    <text evidence="3">The sequence shown here is derived from an EMBL/GenBank/DDBJ whole genome shotgun (WGS) entry which is preliminary data.</text>
</comment>